<dbReference type="EMBL" id="CAEZZX010000164">
    <property type="protein sequence ID" value="CAB4782692.1"/>
    <property type="molecule type" value="Genomic_DNA"/>
</dbReference>
<evidence type="ECO:0000256" key="1">
    <source>
        <dbReference type="ARBA" id="ARBA00006484"/>
    </source>
</evidence>
<comment type="similarity">
    <text evidence="1">Belongs to the short-chain dehydrogenases/reductases (SDR) family.</text>
</comment>
<dbReference type="InterPro" id="IPR036291">
    <property type="entry name" value="NAD(P)-bd_dom_sf"/>
</dbReference>
<gene>
    <name evidence="3" type="ORF">UFOPK2938_00825</name>
</gene>
<proteinExistence type="inferred from homology"/>
<evidence type="ECO:0000256" key="2">
    <source>
        <dbReference type="ARBA" id="ARBA00023002"/>
    </source>
</evidence>
<accession>A0A6J6WC24</accession>
<protein>
    <submittedName>
        <fullName evidence="3">Unannotated protein</fullName>
    </submittedName>
</protein>
<sequence>MMDALGHPQSVFLAGGTSEIGLAIVRELMSTRIERLVLAGRNHTEMTLTAASFAHNNRKLDVLDLDISHTELHEICLDQAFGGGDIDVAIMAIGVLGNQAEDELDVKKAMKVIRVNSSDSIELTMRIFERMAKQGHGTLVVLSSIAAVRPRRANFIYGAGKAGLDAFTQGLIELGNEVGVKVILVRPGFVRTKMTAGMEDAPFSVYPHEVAADTVDAIRKNKSIIYSPAQVGAVAVALRNLPRPLLRKLPR</sequence>
<keyword evidence="2" id="KW-0560">Oxidoreductase</keyword>
<dbReference type="SUPFAM" id="SSF51735">
    <property type="entry name" value="NAD(P)-binding Rossmann-fold domains"/>
    <property type="match status" value="1"/>
</dbReference>
<dbReference type="Pfam" id="PF00106">
    <property type="entry name" value="adh_short"/>
    <property type="match status" value="1"/>
</dbReference>
<name>A0A6J6WC24_9ZZZZ</name>
<dbReference type="AlphaFoldDB" id="A0A6J6WC24"/>
<dbReference type="GO" id="GO:0016491">
    <property type="term" value="F:oxidoreductase activity"/>
    <property type="evidence" value="ECO:0007669"/>
    <property type="project" value="UniProtKB-KW"/>
</dbReference>
<organism evidence="3">
    <name type="scientific">freshwater metagenome</name>
    <dbReference type="NCBI Taxonomy" id="449393"/>
    <lineage>
        <taxon>unclassified sequences</taxon>
        <taxon>metagenomes</taxon>
        <taxon>ecological metagenomes</taxon>
    </lineage>
</organism>
<evidence type="ECO:0000313" key="3">
    <source>
        <dbReference type="EMBL" id="CAB4782692.1"/>
    </source>
</evidence>
<dbReference type="InterPro" id="IPR002347">
    <property type="entry name" value="SDR_fam"/>
</dbReference>
<dbReference type="PANTHER" id="PTHR43669:SF6">
    <property type="entry name" value="DECAPRENYLPHOSPHORYL-2-KETO-BETA-D-ERYTHRO-PENTOSE REDUCTASE"/>
    <property type="match status" value="1"/>
</dbReference>
<dbReference type="PRINTS" id="PR00081">
    <property type="entry name" value="GDHRDH"/>
</dbReference>
<dbReference type="PANTHER" id="PTHR43669">
    <property type="entry name" value="5-KETO-D-GLUCONATE 5-REDUCTASE"/>
    <property type="match status" value="1"/>
</dbReference>
<reference evidence="3" key="1">
    <citation type="submission" date="2020-05" db="EMBL/GenBank/DDBJ databases">
        <authorList>
            <person name="Chiriac C."/>
            <person name="Salcher M."/>
            <person name="Ghai R."/>
            <person name="Kavagutti S V."/>
        </authorList>
    </citation>
    <scope>NUCLEOTIDE SEQUENCE</scope>
</reference>
<dbReference type="Gene3D" id="3.40.50.720">
    <property type="entry name" value="NAD(P)-binding Rossmann-like Domain"/>
    <property type="match status" value="1"/>
</dbReference>